<dbReference type="EMBL" id="BARS01039847">
    <property type="protein sequence ID" value="GAG23649.1"/>
    <property type="molecule type" value="Genomic_DNA"/>
</dbReference>
<proteinExistence type="predicted"/>
<dbReference type="InterPro" id="IPR041595">
    <property type="entry name" value="Inorganic_Pase"/>
</dbReference>
<evidence type="ECO:0000256" key="1">
    <source>
        <dbReference type="SAM" id="MobiDB-lite"/>
    </source>
</evidence>
<feature type="non-terminal residue" evidence="3">
    <location>
        <position position="254"/>
    </location>
</feature>
<feature type="compositionally biased region" description="Polar residues" evidence="1">
    <location>
        <begin position="153"/>
        <end position="169"/>
    </location>
</feature>
<comment type="caution">
    <text evidence="3">The sequence shown here is derived from an EMBL/GenBank/DDBJ whole genome shotgun (WGS) entry which is preliminary data.</text>
</comment>
<protein>
    <recommendedName>
        <fullName evidence="2">Inorganic pyrophosphatase domain-containing protein</fullName>
    </recommendedName>
</protein>
<feature type="region of interest" description="Disordered" evidence="1">
    <location>
        <begin position="153"/>
        <end position="183"/>
    </location>
</feature>
<evidence type="ECO:0000259" key="2">
    <source>
        <dbReference type="Pfam" id="PF18823"/>
    </source>
</evidence>
<sequence length="254" mass="28769">AIENRKGTVRKWKAANGESGETKMFAGYGYIQRTNGIDEDEVDVFVGPDPRAEMVYIVEQQIPETGLYDETKCMLGFSNKKQAEAMYLTNFDNPDFMLYTTAMDMDQFKRWLQETAPKPGEMMTKAETETTPPFRLVVPFQKARVPAYIGAATSQAGNQSPSPGTSANYLTADIPPRPEPQSLKDVGYRPDSRELMEHFYAGLDAENPLKVDKEVYHIRNPVRIVRPIEVPARWEEAAREARAGANDRMRYVIM</sequence>
<feature type="non-terminal residue" evidence="3">
    <location>
        <position position="1"/>
    </location>
</feature>
<feature type="domain" description="Inorganic pyrophosphatase" evidence="2">
    <location>
        <begin position="1"/>
        <end position="113"/>
    </location>
</feature>
<gene>
    <name evidence="3" type="ORF">S01H1_60822</name>
</gene>
<accession>X0VYU9</accession>
<name>X0VYU9_9ZZZZ</name>
<organism evidence="3">
    <name type="scientific">marine sediment metagenome</name>
    <dbReference type="NCBI Taxonomy" id="412755"/>
    <lineage>
        <taxon>unclassified sequences</taxon>
        <taxon>metagenomes</taxon>
        <taxon>ecological metagenomes</taxon>
    </lineage>
</organism>
<reference evidence="3" key="1">
    <citation type="journal article" date="2014" name="Front. Microbiol.">
        <title>High frequency of phylogenetically diverse reductive dehalogenase-homologous genes in deep subseafloor sedimentary metagenomes.</title>
        <authorList>
            <person name="Kawai M."/>
            <person name="Futagami T."/>
            <person name="Toyoda A."/>
            <person name="Takaki Y."/>
            <person name="Nishi S."/>
            <person name="Hori S."/>
            <person name="Arai W."/>
            <person name="Tsubouchi T."/>
            <person name="Morono Y."/>
            <person name="Uchiyama I."/>
            <person name="Ito T."/>
            <person name="Fujiyama A."/>
            <person name="Inagaki F."/>
            <person name="Takami H."/>
        </authorList>
    </citation>
    <scope>NUCLEOTIDE SEQUENCE</scope>
    <source>
        <strain evidence="3">Expedition CK06-06</strain>
    </source>
</reference>
<evidence type="ECO:0000313" key="3">
    <source>
        <dbReference type="EMBL" id="GAG23649.1"/>
    </source>
</evidence>
<dbReference type="Pfam" id="PF18823">
    <property type="entry name" value="InPase"/>
    <property type="match status" value="1"/>
</dbReference>
<dbReference type="AlphaFoldDB" id="X0VYU9"/>